<evidence type="ECO:0000313" key="10">
    <source>
        <dbReference type="EMBL" id="MBU2692981.1"/>
    </source>
</evidence>
<keyword evidence="2" id="KW-0328">Glycosyltransferase</keyword>
<keyword evidence="6 8" id="KW-1133">Transmembrane helix</keyword>
<dbReference type="Pfam" id="PF00535">
    <property type="entry name" value="Glycos_transf_2"/>
    <property type="match status" value="1"/>
</dbReference>
<dbReference type="InterPro" id="IPR050256">
    <property type="entry name" value="Glycosyltransferase_2"/>
</dbReference>
<keyword evidence="5" id="KW-0448">Lipopolysaccharide biosynthesis</keyword>
<proteinExistence type="predicted"/>
<gene>
    <name evidence="10" type="ORF">KJ970_18845</name>
</gene>
<dbReference type="PANTHER" id="PTHR48090:SF3">
    <property type="entry name" value="UNDECAPRENYL-PHOSPHATE 4-DEOXY-4-FORMAMIDO-L-ARABINOSE TRANSFERASE"/>
    <property type="match status" value="1"/>
</dbReference>
<dbReference type="GO" id="GO:0005886">
    <property type="term" value="C:plasma membrane"/>
    <property type="evidence" value="ECO:0007669"/>
    <property type="project" value="TreeGrafter"/>
</dbReference>
<feature type="transmembrane region" description="Helical" evidence="8">
    <location>
        <begin position="231"/>
        <end position="256"/>
    </location>
</feature>
<comment type="caution">
    <text evidence="10">The sequence shown here is derived from an EMBL/GenBank/DDBJ whole genome shotgun (WGS) entry which is preliminary data.</text>
</comment>
<evidence type="ECO:0000313" key="11">
    <source>
        <dbReference type="Proteomes" id="UP000777784"/>
    </source>
</evidence>
<dbReference type="GO" id="GO:0009103">
    <property type="term" value="P:lipopolysaccharide biosynthetic process"/>
    <property type="evidence" value="ECO:0007669"/>
    <property type="project" value="UniProtKB-KW"/>
</dbReference>
<dbReference type="Proteomes" id="UP000777784">
    <property type="component" value="Unassembled WGS sequence"/>
</dbReference>
<keyword evidence="1" id="KW-1003">Cell membrane</keyword>
<keyword evidence="7 8" id="KW-0472">Membrane</keyword>
<dbReference type="GO" id="GO:0099621">
    <property type="term" value="F:undecaprenyl-phosphate 4-deoxy-4-formamido-L-arabinose transferase activity"/>
    <property type="evidence" value="ECO:0007669"/>
    <property type="project" value="TreeGrafter"/>
</dbReference>
<evidence type="ECO:0000259" key="9">
    <source>
        <dbReference type="Pfam" id="PF00535"/>
    </source>
</evidence>
<dbReference type="Gene3D" id="3.90.550.10">
    <property type="entry name" value="Spore Coat Polysaccharide Biosynthesis Protein SpsA, Chain A"/>
    <property type="match status" value="1"/>
</dbReference>
<dbReference type="InterPro" id="IPR001173">
    <property type="entry name" value="Glyco_trans_2-like"/>
</dbReference>
<feature type="transmembrane region" description="Helical" evidence="8">
    <location>
        <begin position="268"/>
        <end position="292"/>
    </location>
</feature>
<dbReference type="SUPFAM" id="SSF53448">
    <property type="entry name" value="Nucleotide-diphospho-sugar transferases"/>
    <property type="match status" value="1"/>
</dbReference>
<sequence>MAVSIVIPTYNEKESLQALHSALTDVLIKTDSTYEIIFVDDGSNDDSVVVLEELSRMDAHLRVISLRRNFGKSAALAAGFDTARGEIIVTMDSDLQDDPREIPDMIKMLENYDLVSGWKQKRRDPISKVWPSRLYNSVTSIVTGIKIHDFNCGFKAYRREVVEQLELHGELHRFIPVLAARQGFSIGEKAVIHHRRRFGTSKFGAERFLNGFLDLLTVMFMSSHQRSPLHVFGRMGVAFLGIGVLINIYMACIWIIEHSLRVRPLLLFGVVLIILGIQFVTMGLLGEMIAGLQRERPYRVRKRIPPEDVKDN</sequence>
<evidence type="ECO:0000256" key="4">
    <source>
        <dbReference type="ARBA" id="ARBA00022692"/>
    </source>
</evidence>
<organism evidence="10 11">
    <name type="scientific">Eiseniibacteriota bacterium</name>
    <dbReference type="NCBI Taxonomy" id="2212470"/>
    <lineage>
        <taxon>Bacteria</taxon>
        <taxon>Candidatus Eiseniibacteriota</taxon>
    </lineage>
</organism>
<dbReference type="CDD" id="cd04187">
    <property type="entry name" value="DPM1_like_bac"/>
    <property type="match status" value="1"/>
</dbReference>
<dbReference type="PANTHER" id="PTHR48090">
    <property type="entry name" value="UNDECAPRENYL-PHOSPHATE 4-DEOXY-4-FORMAMIDO-L-ARABINOSE TRANSFERASE-RELATED"/>
    <property type="match status" value="1"/>
</dbReference>
<name>A0A948W8S1_UNCEI</name>
<evidence type="ECO:0000256" key="1">
    <source>
        <dbReference type="ARBA" id="ARBA00022475"/>
    </source>
</evidence>
<protein>
    <submittedName>
        <fullName evidence="10">Glycosyltransferase family 2 protein</fullName>
    </submittedName>
</protein>
<evidence type="ECO:0000256" key="8">
    <source>
        <dbReference type="SAM" id="Phobius"/>
    </source>
</evidence>
<dbReference type="EMBL" id="JAHJDP010000107">
    <property type="protein sequence ID" value="MBU2692981.1"/>
    <property type="molecule type" value="Genomic_DNA"/>
</dbReference>
<dbReference type="AlphaFoldDB" id="A0A948W8S1"/>
<evidence type="ECO:0000256" key="2">
    <source>
        <dbReference type="ARBA" id="ARBA00022676"/>
    </source>
</evidence>
<accession>A0A948W8S1</accession>
<dbReference type="InterPro" id="IPR029044">
    <property type="entry name" value="Nucleotide-diphossugar_trans"/>
</dbReference>
<keyword evidence="4 8" id="KW-0812">Transmembrane</keyword>
<keyword evidence="3" id="KW-0808">Transferase</keyword>
<evidence type="ECO:0000256" key="3">
    <source>
        <dbReference type="ARBA" id="ARBA00022679"/>
    </source>
</evidence>
<reference evidence="10" key="1">
    <citation type="submission" date="2021-05" db="EMBL/GenBank/DDBJ databases">
        <title>Energy efficiency and biological interactions define the core microbiome of deep oligotrophic groundwater.</title>
        <authorList>
            <person name="Mehrshad M."/>
            <person name="Lopez-Fernandez M."/>
            <person name="Bell E."/>
            <person name="Bernier-Latmani R."/>
            <person name="Bertilsson S."/>
            <person name="Dopson M."/>
        </authorList>
    </citation>
    <scope>NUCLEOTIDE SEQUENCE</scope>
    <source>
        <strain evidence="10">Modern_marine.mb.64</strain>
    </source>
</reference>
<evidence type="ECO:0000256" key="6">
    <source>
        <dbReference type="ARBA" id="ARBA00022989"/>
    </source>
</evidence>
<evidence type="ECO:0000256" key="5">
    <source>
        <dbReference type="ARBA" id="ARBA00022985"/>
    </source>
</evidence>
<evidence type="ECO:0000256" key="7">
    <source>
        <dbReference type="ARBA" id="ARBA00023136"/>
    </source>
</evidence>
<feature type="domain" description="Glycosyltransferase 2-like" evidence="9">
    <location>
        <begin position="4"/>
        <end position="165"/>
    </location>
</feature>